<dbReference type="Proteomes" id="UP001347796">
    <property type="component" value="Unassembled WGS sequence"/>
</dbReference>
<sequence length="169" mass="19144">METDHDSGLKKPIVDSSEDPNGKTTTSKHLLYSEKFEKEPVKILKTDSTNSSRKTFKPPPSSVLSQVKNFLPKMIEANVELQQRLQNEPEELDIENVNEEDCHIEMNLALVENDESDDSELDASDSDLDSDSEENDIHTNDKTEIKISPIINQDTNKNKNVKIEMLDSN</sequence>
<feature type="region of interest" description="Disordered" evidence="1">
    <location>
        <begin position="112"/>
        <end position="169"/>
    </location>
</feature>
<accession>A0AAN8JMX6</accession>
<feature type="region of interest" description="Disordered" evidence="1">
    <location>
        <begin position="1"/>
        <end position="31"/>
    </location>
</feature>
<dbReference type="GO" id="GO:0000492">
    <property type="term" value="P:box C/D snoRNP assembly"/>
    <property type="evidence" value="ECO:0007669"/>
    <property type="project" value="InterPro"/>
</dbReference>
<dbReference type="PANTHER" id="PTHR28674">
    <property type="entry name" value="SIMILAR TO DNA SEGMENT, CHR 10, WAYNE STATE UNIVERSITY 102,-EXPRESSED"/>
    <property type="match status" value="1"/>
</dbReference>
<evidence type="ECO:0000256" key="1">
    <source>
        <dbReference type="SAM" id="MobiDB-lite"/>
    </source>
</evidence>
<proteinExistence type="predicted"/>
<comment type="caution">
    <text evidence="2">The sequence shown here is derived from an EMBL/GenBank/DDBJ whole genome shotgun (WGS) entry which is preliminary data.</text>
</comment>
<feature type="compositionally biased region" description="Basic and acidic residues" evidence="1">
    <location>
        <begin position="135"/>
        <end position="145"/>
    </location>
</feature>
<dbReference type="AlphaFoldDB" id="A0AAN8JMX6"/>
<reference evidence="2 3" key="1">
    <citation type="submission" date="2024-01" db="EMBL/GenBank/DDBJ databases">
        <title>The genome of the rayed Mediterranean limpet Patella caerulea (Linnaeus, 1758).</title>
        <authorList>
            <person name="Anh-Thu Weber A."/>
            <person name="Halstead-Nussloch G."/>
        </authorList>
    </citation>
    <scope>NUCLEOTIDE SEQUENCE [LARGE SCALE GENOMIC DNA]</scope>
    <source>
        <strain evidence="2">AATW-2023a</strain>
        <tissue evidence="2">Whole specimen</tissue>
    </source>
</reference>
<feature type="region of interest" description="Disordered" evidence="1">
    <location>
        <begin position="43"/>
        <end position="63"/>
    </location>
</feature>
<dbReference type="InterPro" id="IPR027921">
    <property type="entry name" value="NOPCHAP1"/>
</dbReference>
<gene>
    <name evidence="2" type="ORF">SNE40_008832</name>
</gene>
<dbReference type="EMBL" id="JAZGQO010000007">
    <property type="protein sequence ID" value="KAK6180856.1"/>
    <property type="molecule type" value="Genomic_DNA"/>
</dbReference>
<organism evidence="2 3">
    <name type="scientific">Patella caerulea</name>
    <name type="common">Rayed Mediterranean limpet</name>
    <dbReference type="NCBI Taxonomy" id="87958"/>
    <lineage>
        <taxon>Eukaryota</taxon>
        <taxon>Metazoa</taxon>
        <taxon>Spiralia</taxon>
        <taxon>Lophotrochozoa</taxon>
        <taxon>Mollusca</taxon>
        <taxon>Gastropoda</taxon>
        <taxon>Patellogastropoda</taxon>
        <taxon>Patelloidea</taxon>
        <taxon>Patellidae</taxon>
        <taxon>Patella</taxon>
    </lineage>
</organism>
<dbReference type="GO" id="GO:0062064">
    <property type="term" value="F:box C/D methylation guide snoRNP complex binding"/>
    <property type="evidence" value="ECO:0007669"/>
    <property type="project" value="TreeGrafter"/>
</dbReference>
<feature type="compositionally biased region" description="Basic and acidic residues" evidence="1">
    <location>
        <begin position="1"/>
        <end position="13"/>
    </location>
</feature>
<keyword evidence="3" id="KW-1185">Reference proteome</keyword>
<name>A0AAN8JMX6_PATCE</name>
<evidence type="ECO:0000313" key="2">
    <source>
        <dbReference type="EMBL" id="KAK6180856.1"/>
    </source>
</evidence>
<evidence type="ECO:0000313" key="3">
    <source>
        <dbReference type="Proteomes" id="UP001347796"/>
    </source>
</evidence>
<dbReference type="Pfam" id="PF15370">
    <property type="entry name" value="NOPCHAP1"/>
    <property type="match status" value="1"/>
</dbReference>
<dbReference type="PANTHER" id="PTHR28674:SF1">
    <property type="entry name" value="NOP PROTEIN CHAPERONE 1"/>
    <property type="match status" value="1"/>
</dbReference>
<protein>
    <submittedName>
        <fullName evidence="2">Uncharacterized protein</fullName>
    </submittedName>
</protein>
<feature type="compositionally biased region" description="Acidic residues" evidence="1">
    <location>
        <begin position="112"/>
        <end position="134"/>
    </location>
</feature>